<dbReference type="SUPFAM" id="SSF103473">
    <property type="entry name" value="MFS general substrate transporter"/>
    <property type="match status" value="1"/>
</dbReference>
<proteinExistence type="predicted"/>
<evidence type="ECO:0000256" key="6">
    <source>
        <dbReference type="ARBA" id="ARBA00023136"/>
    </source>
</evidence>
<evidence type="ECO:0000256" key="7">
    <source>
        <dbReference type="SAM" id="Phobius"/>
    </source>
</evidence>
<keyword evidence="5 7" id="KW-1133">Transmembrane helix</keyword>
<evidence type="ECO:0000256" key="5">
    <source>
        <dbReference type="ARBA" id="ARBA00022989"/>
    </source>
</evidence>
<dbReference type="GO" id="GO:0022857">
    <property type="term" value="F:transmembrane transporter activity"/>
    <property type="evidence" value="ECO:0007669"/>
    <property type="project" value="InterPro"/>
</dbReference>
<keyword evidence="6 7" id="KW-0472">Membrane</keyword>
<dbReference type="GO" id="GO:0005886">
    <property type="term" value="C:plasma membrane"/>
    <property type="evidence" value="ECO:0007669"/>
    <property type="project" value="UniProtKB-SubCell"/>
</dbReference>
<gene>
    <name evidence="9" type="ORF">E4U01_06025</name>
</gene>
<dbReference type="InterPro" id="IPR011701">
    <property type="entry name" value="MFS"/>
</dbReference>
<dbReference type="InterPro" id="IPR020846">
    <property type="entry name" value="MFS_dom"/>
</dbReference>
<comment type="caution">
    <text evidence="9">The sequence shown here is derived from an EMBL/GenBank/DDBJ whole genome shotgun (WGS) entry which is preliminary data.</text>
</comment>
<reference evidence="9 10" key="1">
    <citation type="submission" date="2019-03" db="EMBL/GenBank/DDBJ databases">
        <title>Diversity of the mouse oral microbiome.</title>
        <authorList>
            <person name="Joseph S."/>
            <person name="Aduse-Opoku J."/>
            <person name="Curtis M."/>
            <person name="Wade W."/>
            <person name="Hashim A."/>
        </authorList>
    </citation>
    <scope>NUCLEOTIDE SEQUENCE [LARGE SCALE GENOMIC DNA]</scope>
    <source>
        <strain evidence="9 10">HT4</strain>
    </source>
</reference>
<evidence type="ECO:0000256" key="1">
    <source>
        <dbReference type="ARBA" id="ARBA00004651"/>
    </source>
</evidence>
<dbReference type="InterPro" id="IPR036259">
    <property type="entry name" value="MFS_trans_sf"/>
</dbReference>
<evidence type="ECO:0000256" key="2">
    <source>
        <dbReference type="ARBA" id="ARBA00022448"/>
    </source>
</evidence>
<accession>A0A4Y9FNA6</accession>
<feature type="transmembrane region" description="Helical" evidence="7">
    <location>
        <begin position="12"/>
        <end position="31"/>
    </location>
</feature>
<dbReference type="Gene3D" id="1.20.1250.20">
    <property type="entry name" value="MFS general substrate transporter like domains"/>
    <property type="match status" value="1"/>
</dbReference>
<comment type="subcellular location">
    <subcellularLocation>
        <location evidence="1">Cell membrane</location>
        <topology evidence="1">Multi-pass membrane protein</topology>
    </subcellularLocation>
</comment>
<evidence type="ECO:0000256" key="4">
    <source>
        <dbReference type="ARBA" id="ARBA00022692"/>
    </source>
</evidence>
<feature type="transmembrane region" description="Helical" evidence="7">
    <location>
        <begin position="43"/>
        <end position="64"/>
    </location>
</feature>
<feature type="transmembrane region" description="Helical" evidence="7">
    <location>
        <begin position="76"/>
        <end position="95"/>
    </location>
</feature>
<keyword evidence="2" id="KW-0813">Transport</keyword>
<dbReference type="PANTHER" id="PTHR42718:SF46">
    <property type="entry name" value="BLR6921 PROTEIN"/>
    <property type="match status" value="1"/>
</dbReference>
<dbReference type="PROSITE" id="PS50850">
    <property type="entry name" value="MFS"/>
    <property type="match status" value="1"/>
</dbReference>
<dbReference type="Proteomes" id="UP000297747">
    <property type="component" value="Unassembled WGS sequence"/>
</dbReference>
<name>A0A4Y9FNA6_STRAI</name>
<feature type="domain" description="Major facilitator superfamily (MFS) profile" evidence="8">
    <location>
        <begin position="1"/>
        <end position="204"/>
    </location>
</feature>
<feature type="transmembrane region" description="Helical" evidence="7">
    <location>
        <begin position="143"/>
        <end position="161"/>
    </location>
</feature>
<dbReference type="AlphaFoldDB" id="A0A4Y9FNA6"/>
<keyword evidence="3" id="KW-1003">Cell membrane</keyword>
<evidence type="ECO:0000313" key="10">
    <source>
        <dbReference type="Proteomes" id="UP000297747"/>
    </source>
</evidence>
<evidence type="ECO:0000313" key="9">
    <source>
        <dbReference type="EMBL" id="TFU30506.1"/>
    </source>
</evidence>
<dbReference type="Pfam" id="PF07690">
    <property type="entry name" value="MFS_1"/>
    <property type="match status" value="1"/>
</dbReference>
<protein>
    <submittedName>
        <fullName evidence="9">MFS transporter</fullName>
    </submittedName>
</protein>
<organism evidence="9 10">
    <name type="scientific">Streptococcus acidominimus</name>
    <dbReference type="NCBI Taxonomy" id="1326"/>
    <lineage>
        <taxon>Bacteria</taxon>
        <taxon>Bacillati</taxon>
        <taxon>Bacillota</taxon>
        <taxon>Bacilli</taxon>
        <taxon>Lactobacillales</taxon>
        <taxon>Streptococcaceae</taxon>
        <taxon>Streptococcus</taxon>
    </lineage>
</organism>
<keyword evidence="4 7" id="KW-0812">Transmembrane</keyword>
<dbReference type="PANTHER" id="PTHR42718">
    <property type="entry name" value="MAJOR FACILITATOR SUPERFAMILY MULTIDRUG TRANSPORTER MFSC"/>
    <property type="match status" value="1"/>
</dbReference>
<feature type="transmembrane region" description="Helical" evidence="7">
    <location>
        <begin position="101"/>
        <end position="122"/>
    </location>
</feature>
<sequence length="210" mass="22957">MDFDLFKSSNFNLATIGTLLGQLLLVGYMVLMPTFFERIFHQTALQAALLITPSTFMIFVSSPLAGKLMKRIPPYYLLALGFVLISSGYLGLSFVNADFNYIFYLICSILIGAGYGMIVGPLSVLSSSDFSGSRLTTSQSVIGVLRQLGTVLATTLFISGLTYNLSFAKGPTDYLSSFTSLYLYTAPVAFVLALLFLLLPVRLKKHKGIH</sequence>
<evidence type="ECO:0000259" key="8">
    <source>
        <dbReference type="PROSITE" id="PS50850"/>
    </source>
</evidence>
<feature type="transmembrane region" description="Helical" evidence="7">
    <location>
        <begin position="181"/>
        <end position="201"/>
    </location>
</feature>
<dbReference type="EMBL" id="SPQA01000018">
    <property type="protein sequence ID" value="TFU30506.1"/>
    <property type="molecule type" value="Genomic_DNA"/>
</dbReference>
<evidence type="ECO:0000256" key="3">
    <source>
        <dbReference type="ARBA" id="ARBA00022475"/>
    </source>
</evidence>